<dbReference type="Pfam" id="PF01103">
    <property type="entry name" value="Omp85"/>
    <property type="match status" value="1"/>
</dbReference>
<dbReference type="InterPro" id="IPR011051">
    <property type="entry name" value="RmlC_Cupin_sf"/>
</dbReference>
<feature type="domain" description="DUF985" evidence="9">
    <location>
        <begin position="4"/>
        <end position="141"/>
    </location>
</feature>
<dbReference type="Gene3D" id="3.10.20.310">
    <property type="entry name" value="membrane protein fhac"/>
    <property type="match status" value="1"/>
</dbReference>
<keyword evidence="7" id="KW-0472">Membrane</keyword>
<reference evidence="10 11" key="1">
    <citation type="journal article" date="2018" name="Sci. Rep.">
        <title>Comparative analysis of the Pocillopora damicornis genome highlights role of immune system in coral evolution.</title>
        <authorList>
            <person name="Cunning R."/>
            <person name="Bay R.A."/>
            <person name="Gillette P."/>
            <person name="Baker A.C."/>
            <person name="Traylor-Knowles N."/>
        </authorList>
    </citation>
    <scope>NUCLEOTIDE SEQUENCE [LARGE SCALE GENOMIC DNA]</scope>
    <source>
        <strain evidence="10">RSMAS</strain>
        <tissue evidence="10">Whole animal</tissue>
    </source>
</reference>
<feature type="domain" description="Bacterial surface antigen (D15)" evidence="8">
    <location>
        <begin position="311"/>
        <end position="627"/>
    </location>
</feature>
<dbReference type="EMBL" id="RCHS01004016">
    <property type="protein sequence ID" value="RMX38385.1"/>
    <property type="molecule type" value="Genomic_DNA"/>
</dbReference>
<comment type="caution">
    <text evidence="10">The sequence shown here is derived from an EMBL/GenBank/DDBJ whole genome shotgun (WGS) entry which is preliminary data.</text>
</comment>
<evidence type="ECO:0000259" key="9">
    <source>
        <dbReference type="Pfam" id="PF06172"/>
    </source>
</evidence>
<dbReference type="PANTHER" id="PTHR12815">
    <property type="entry name" value="SORTING AND ASSEMBLY MACHINERY SAMM50 PROTEIN FAMILY MEMBER"/>
    <property type="match status" value="1"/>
</dbReference>
<evidence type="ECO:0000313" key="11">
    <source>
        <dbReference type="Proteomes" id="UP000275408"/>
    </source>
</evidence>
<dbReference type="InterPro" id="IPR009327">
    <property type="entry name" value="Cupin_DUF985"/>
</dbReference>
<dbReference type="InterPro" id="IPR014710">
    <property type="entry name" value="RmlC-like_jellyroll"/>
</dbReference>
<dbReference type="FunFam" id="2.40.160.50:FF:000002">
    <property type="entry name" value="sorting and assembly machinery component 50 homolog"/>
    <property type="match status" value="1"/>
</dbReference>
<dbReference type="Gene3D" id="2.60.120.10">
    <property type="entry name" value="Jelly Rolls"/>
    <property type="match status" value="1"/>
</dbReference>
<gene>
    <name evidence="10" type="ORF">pdam_00011806</name>
</gene>
<dbReference type="OrthoDB" id="6614653at2759"/>
<dbReference type="GO" id="GO:0045040">
    <property type="term" value="P:protein insertion into mitochondrial outer membrane"/>
    <property type="evidence" value="ECO:0007669"/>
    <property type="project" value="TreeGrafter"/>
</dbReference>
<dbReference type="AlphaFoldDB" id="A0A3M6TAH1"/>
<dbReference type="GO" id="GO:0033108">
    <property type="term" value="P:mitochondrial respiratory chain complex assembly"/>
    <property type="evidence" value="ECO:0007669"/>
    <property type="project" value="TreeGrafter"/>
</dbReference>
<evidence type="ECO:0000256" key="1">
    <source>
        <dbReference type="ARBA" id="ARBA00004374"/>
    </source>
</evidence>
<dbReference type="Pfam" id="PF06172">
    <property type="entry name" value="Cupin_5"/>
    <property type="match status" value="1"/>
</dbReference>
<dbReference type="Gene3D" id="2.40.160.50">
    <property type="entry name" value="membrane protein fhac: a member of the omp85/tpsb transporter family"/>
    <property type="match status" value="1"/>
</dbReference>
<evidence type="ECO:0000256" key="5">
    <source>
        <dbReference type="ARBA" id="ARBA00022787"/>
    </source>
</evidence>
<dbReference type="SUPFAM" id="SSF51182">
    <property type="entry name" value="RmlC-like cupins"/>
    <property type="match status" value="1"/>
</dbReference>
<dbReference type="GO" id="GO:0005741">
    <property type="term" value="C:mitochondrial outer membrane"/>
    <property type="evidence" value="ECO:0007669"/>
    <property type="project" value="UniProtKB-SubCell"/>
</dbReference>
<dbReference type="InterPro" id="IPR039910">
    <property type="entry name" value="D15-like"/>
</dbReference>
<keyword evidence="11" id="KW-1185">Reference proteome</keyword>
<dbReference type="CDD" id="cd06121">
    <property type="entry name" value="cupin_YML079wp"/>
    <property type="match status" value="1"/>
</dbReference>
<evidence type="ECO:0000256" key="3">
    <source>
        <dbReference type="ARBA" id="ARBA00022452"/>
    </source>
</evidence>
<evidence type="ECO:0000256" key="6">
    <source>
        <dbReference type="ARBA" id="ARBA00023128"/>
    </source>
</evidence>
<protein>
    <recommendedName>
        <fullName evidence="12">Bacterial surface antigen (D15) domain-containing protein</fullName>
    </recommendedName>
</protein>
<evidence type="ECO:0000313" key="10">
    <source>
        <dbReference type="EMBL" id="RMX38385.1"/>
    </source>
</evidence>
<keyword evidence="5" id="KW-1000">Mitochondrion outer membrane</keyword>
<organism evidence="10 11">
    <name type="scientific">Pocillopora damicornis</name>
    <name type="common">Cauliflower coral</name>
    <name type="synonym">Millepora damicornis</name>
    <dbReference type="NCBI Taxonomy" id="46731"/>
    <lineage>
        <taxon>Eukaryota</taxon>
        <taxon>Metazoa</taxon>
        <taxon>Cnidaria</taxon>
        <taxon>Anthozoa</taxon>
        <taxon>Hexacorallia</taxon>
        <taxon>Scleractinia</taxon>
        <taxon>Astrocoeniina</taxon>
        <taxon>Pocilloporidae</taxon>
        <taxon>Pocillopora</taxon>
    </lineage>
</organism>
<proteinExistence type="inferred from homology"/>
<dbReference type="PANTHER" id="PTHR12815:SF18">
    <property type="entry name" value="SORTING AND ASSEMBLY MACHINERY COMPONENT 50 HOMOLOG"/>
    <property type="match status" value="1"/>
</dbReference>
<evidence type="ECO:0000256" key="2">
    <source>
        <dbReference type="ARBA" id="ARBA00010913"/>
    </source>
</evidence>
<dbReference type="InterPro" id="IPR000184">
    <property type="entry name" value="Bac_surfAg_D15"/>
</dbReference>
<comment type="similarity">
    <text evidence="2">Belongs to the SAM50/omp85 family.</text>
</comment>
<name>A0A3M6TAH1_POCDA</name>
<comment type="subcellular location">
    <subcellularLocation>
        <location evidence="1">Mitochondrion outer membrane</location>
        <topology evidence="1">Multi-pass membrane protein</topology>
    </subcellularLocation>
</comment>
<keyword evidence="6" id="KW-0496">Mitochondrion</keyword>
<dbReference type="STRING" id="46731.A0A3M6TAH1"/>
<evidence type="ECO:0008006" key="12">
    <source>
        <dbReference type="Google" id="ProtNLM"/>
    </source>
</evidence>
<evidence type="ECO:0000256" key="7">
    <source>
        <dbReference type="ARBA" id="ARBA00023136"/>
    </source>
</evidence>
<keyword evidence="3" id="KW-1134">Transmembrane beta strand</keyword>
<sequence>MADEYINALNLKPLPLGGYYVESLNAITKVQPLDSSGRQVRDAYSVIYLLLRGSDINAWHKMKSGETYFHHLGSHIILHMIHEDGRYETKIIGDPLRDNKARFHCHVPKNVWFALELEDKSGLCVFSEAAGPGFDYEDLEIGDSDKMIEMFPQHKEIIEKFCLKCDKKGTSPNDIHILSNKQDGTEDGSNSQLNETTKEFLTRPATVEQINIEGYWRTKRDILIPGIKRLLKATTFNELVELAFEAKEDLMSLGVFHDVDMLIDTSADHSINPNGYDVTFHVKEKRLLTSSTGTQIGNNEGNMMFGCSLNNVFGRAEQVKADLSFGTRTRMSYQLAFIKPTPGTPGRNFTIAAQKSTTDVPFCSHWEATQGLSMDYMFPSIVGQHCVSWEGTWREVTGLAKNASFAIREQAGHSIKSALKHTVIMDKRNNIALPTNGYFIKLAQEFAGLGGDVMFLKHNFEYQQSVEPLKDVILSWSFQGGSLHPLFNTPSKISDRLFLGGPLSVRGFNSKGIGPRSENDSLGADAYWAAGLHVYTPLPFRPGRGGLGDRIKTHLFVNTGNLITLDTNLPWRSRFNSLREKIRWSCGAGLVFMLGIARVELNYCFPIAAQNTDSVNHGIQVGVGINFL</sequence>
<evidence type="ECO:0000256" key="4">
    <source>
        <dbReference type="ARBA" id="ARBA00022692"/>
    </source>
</evidence>
<evidence type="ECO:0000259" key="8">
    <source>
        <dbReference type="Pfam" id="PF01103"/>
    </source>
</evidence>
<dbReference type="Proteomes" id="UP000275408">
    <property type="component" value="Unassembled WGS sequence"/>
</dbReference>
<accession>A0A3M6TAH1</accession>
<keyword evidence="4" id="KW-0812">Transmembrane</keyword>